<accession>A0A1U7UTW0</accession>
<evidence type="ECO:0000313" key="4">
    <source>
        <dbReference type="RefSeq" id="XP_009757643.1"/>
    </source>
</evidence>
<name>A0A1U7UTW0_NICSY</name>
<dbReference type="PANTHER" id="PTHR34379:SF6">
    <property type="entry name" value="PROTEIN 3F"/>
    <property type="match status" value="1"/>
</dbReference>
<sequence length="268" mass="31048">MKKKLCLCYCPSVVETDDSDHHSPNSVPSSFKIIEKEPQKKTLFSPPKPTFLKHNKNLQKFPSYSRRKIFTYKFFPRLLKAILFQDPVRNIQQLEFELKTNGRNKDEKCFKKLDNYESRKPESEMKVEEVNRIPKDKVTSVSHESPKPLSSNCTKPKYANTSTSCDQRKESCSLLYLIVFALFMTIFLGKYLAILLTLSWLYSVPYQSHYVQLSHFSPKLGFLCFSNPQRRNPVRGGTADLIFRATGNALKSSESKWKVITENIKLLT</sequence>
<feature type="compositionally biased region" description="Polar residues" evidence="1">
    <location>
        <begin position="139"/>
        <end position="163"/>
    </location>
</feature>
<evidence type="ECO:0000256" key="2">
    <source>
        <dbReference type="SAM" id="Phobius"/>
    </source>
</evidence>
<gene>
    <name evidence="4" type="primary">LOC104210442</name>
</gene>
<dbReference type="RefSeq" id="XP_009757643.1">
    <property type="nucleotide sequence ID" value="XM_009759341.1"/>
</dbReference>
<evidence type="ECO:0000313" key="3">
    <source>
        <dbReference type="Proteomes" id="UP000189701"/>
    </source>
</evidence>
<keyword evidence="2" id="KW-1133">Transmembrane helix</keyword>
<dbReference type="InterPro" id="IPR040411">
    <property type="entry name" value="At5g23160-like"/>
</dbReference>
<proteinExistence type="predicted"/>
<evidence type="ECO:0000256" key="1">
    <source>
        <dbReference type="SAM" id="MobiDB-lite"/>
    </source>
</evidence>
<keyword evidence="2" id="KW-0472">Membrane</keyword>
<keyword evidence="2" id="KW-0812">Transmembrane</keyword>
<keyword evidence="3" id="KW-1185">Reference proteome</keyword>
<organism evidence="3 4">
    <name type="scientific">Nicotiana sylvestris</name>
    <name type="common">Wood tobacco</name>
    <name type="synonym">South American tobacco</name>
    <dbReference type="NCBI Taxonomy" id="4096"/>
    <lineage>
        <taxon>Eukaryota</taxon>
        <taxon>Viridiplantae</taxon>
        <taxon>Streptophyta</taxon>
        <taxon>Embryophyta</taxon>
        <taxon>Tracheophyta</taxon>
        <taxon>Spermatophyta</taxon>
        <taxon>Magnoliopsida</taxon>
        <taxon>eudicotyledons</taxon>
        <taxon>Gunneridae</taxon>
        <taxon>Pentapetalae</taxon>
        <taxon>asterids</taxon>
        <taxon>lamiids</taxon>
        <taxon>Solanales</taxon>
        <taxon>Solanaceae</taxon>
        <taxon>Nicotianoideae</taxon>
        <taxon>Nicotianeae</taxon>
        <taxon>Nicotiana</taxon>
    </lineage>
</organism>
<protein>
    <submittedName>
        <fullName evidence="4">Uncharacterized protein LOC104210442</fullName>
    </submittedName>
</protein>
<feature type="region of interest" description="Disordered" evidence="1">
    <location>
        <begin position="137"/>
        <end position="163"/>
    </location>
</feature>
<feature type="transmembrane region" description="Helical" evidence="2">
    <location>
        <begin position="174"/>
        <end position="202"/>
    </location>
</feature>
<dbReference type="AlphaFoldDB" id="A0A1U7UTW0"/>
<dbReference type="PANTHER" id="PTHR34379">
    <property type="entry name" value="OS07G0553800 PROTEIN"/>
    <property type="match status" value="1"/>
</dbReference>
<reference evidence="3" key="1">
    <citation type="journal article" date="2013" name="Genome Biol.">
        <title>Reference genomes and transcriptomes of Nicotiana sylvestris and Nicotiana tomentosiformis.</title>
        <authorList>
            <person name="Sierro N."/>
            <person name="Battey J.N."/>
            <person name="Ouadi S."/>
            <person name="Bovet L."/>
            <person name="Goepfert S."/>
            <person name="Bakaher N."/>
            <person name="Peitsch M.C."/>
            <person name="Ivanov N.V."/>
        </authorList>
    </citation>
    <scope>NUCLEOTIDE SEQUENCE [LARGE SCALE GENOMIC DNA]</scope>
</reference>
<dbReference type="Proteomes" id="UP000189701">
    <property type="component" value="Unplaced"/>
</dbReference>
<reference evidence="4" key="2">
    <citation type="submission" date="2025-08" db="UniProtKB">
        <authorList>
            <consortium name="RefSeq"/>
        </authorList>
    </citation>
    <scope>IDENTIFICATION</scope>
    <source>
        <tissue evidence="4">Leaf</tissue>
    </source>
</reference>